<evidence type="ECO:0000256" key="5">
    <source>
        <dbReference type="ARBA" id="ARBA00022847"/>
    </source>
</evidence>
<reference evidence="10" key="1">
    <citation type="submission" date="2019-04" db="EMBL/GenBank/DDBJ databases">
        <title>Evolution of Biomass-Degrading Anaerobic Consortia Revealed by Metagenomics.</title>
        <authorList>
            <person name="Peng X."/>
        </authorList>
    </citation>
    <scope>NUCLEOTIDE SEQUENCE</scope>
    <source>
        <strain evidence="10">SIG18</strain>
    </source>
</reference>
<name>A0A8T3V844_9EURY</name>
<dbReference type="InterPro" id="IPR001991">
    <property type="entry name" value="Na-dicarboxylate_symporter"/>
</dbReference>
<evidence type="ECO:0000256" key="3">
    <source>
        <dbReference type="ARBA" id="ARBA00022475"/>
    </source>
</evidence>
<dbReference type="PANTHER" id="PTHR42865:SF8">
    <property type="entry name" value="SERINE_THREONINE TRANSPORTER SSTT"/>
    <property type="match status" value="1"/>
</dbReference>
<gene>
    <name evidence="10" type="primary">sstT</name>
    <name evidence="10" type="ORF">E7Z79_08490</name>
</gene>
<evidence type="ECO:0000256" key="2">
    <source>
        <dbReference type="ARBA" id="ARBA00022448"/>
    </source>
</evidence>
<feature type="transmembrane region" description="Helical" evidence="9">
    <location>
        <begin position="319"/>
        <end position="345"/>
    </location>
</feature>
<comment type="subcellular location">
    <subcellularLocation>
        <location evidence="1">Membrane</location>
        <topology evidence="1">Multi-pass membrane protein</topology>
    </subcellularLocation>
</comment>
<dbReference type="Proteomes" id="UP000783037">
    <property type="component" value="Unassembled WGS sequence"/>
</dbReference>
<dbReference type="RefSeq" id="WP_303739550.1">
    <property type="nucleotide sequence ID" value="NZ_SUTK01000063.1"/>
</dbReference>
<evidence type="ECO:0000256" key="8">
    <source>
        <dbReference type="ARBA" id="ARBA00023136"/>
    </source>
</evidence>
<dbReference type="AlphaFoldDB" id="A0A8T3V844"/>
<dbReference type="NCBIfam" id="NF010151">
    <property type="entry name" value="PRK13628.1"/>
    <property type="match status" value="1"/>
</dbReference>
<proteinExistence type="inferred from homology"/>
<dbReference type="GO" id="GO:0015826">
    <property type="term" value="P:threonine transport"/>
    <property type="evidence" value="ECO:0007669"/>
    <property type="project" value="InterPro"/>
</dbReference>
<feature type="transmembrane region" description="Helical" evidence="9">
    <location>
        <begin position="76"/>
        <end position="101"/>
    </location>
</feature>
<sequence length="414" mass="44161">MSFIQKWTESSLILKIIIGMVIGAVLGVIVPQWSFIGFFGKIFVEALKSIAPLLVFILVASAISQAKTGIGSKYKIIIAIFLLANFIAAVVATIACFVFPVSIHLSAASSAASPGGLADILGGMVLKIFSNPIKSLSEGEYLGILFWSIIIGIALKMVASDATKDFLSDIAEVFSKIVYFIIQFAPIGVMGLVFTSVCESGLSIFSQYGELIFLIVGCILIMAFIINPLISFVLLKRNPYPLALTCYKESGITAFFSRSSAANIPINMQLCEKLGLDRDFYSITIPLGSTINTNGAAVTIAVMTLVTCHTMGIPVHLTWALLLCAVTTLAACCASGVVGGSLLLIPLTCSLFGISQDISMQVVAVGFIISVIQDSFETALNSASDVLFTAATEYYTRAKNDEPVYYLGEFSKGD</sequence>
<dbReference type="EMBL" id="SUTK01000063">
    <property type="protein sequence ID" value="MBE6502461.1"/>
    <property type="molecule type" value="Genomic_DNA"/>
</dbReference>
<feature type="transmembrane region" description="Helical" evidence="9">
    <location>
        <begin position="179"/>
        <end position="199"/>
    </location>
</feature>
<feature type="transmembrane region" description="Helical" evidence="9">
    <location>
        <begin position="141"/>
        <end position="159"/>
    </location>
</feature>
<protein>
    <submittedName>
        <fullName evidence="10">Serine/threonine transporter SstT</fullName>
    </submittedName>
</protein>
<dbReference type="SUPFAM" id="SSF118215">
    <property type="entry name" value="Proton glutamate symport protein"/>
    <property type="match status" value="1"/>
</dbReference>
<evidence type="ECO:0000313" key="10">
    <source>
        <dbReference type="EMBL" id="MBE6502461.1"/>
    </source>
</evidence>
<accession>A0A8T3V844</accession>
<evidence type="ECO:0000256" key="1">
    <source>
        <dbReference type="ARBA" id="ARBA00004141"/>
    </source>
</evidence>
<dbReference type="InterPro" id="IPR023025">
    <property type="entry name" value="Ser_Thr_transp_SstT"/>
</dbReference>
<keyword evidence="5" id="KW-0769">Symport</keyword>
<dbReference type="GO" id="GO:0015293">
    <property type="term" value="F:symporter activity"/>
    <property type="evidence" value="ECO:0007669"/>
    <property type="project" value="UniProtKB-KW"/>
</dbReference>
<evidence type="ECO:0000256" key="9">
    <source>
        <dbReference type="SAM" id="Phobius"/>
    </source>
</evidence>
<dbReference type="GO" id="GO:0032329">
    <property type="term" value="P:serine transport"/>
    <property type="evidence" value="ECO:0007669"/>
    <property type="project" value="InterPro"/>
</dbReference>
<evidence type="ECO:0000256" key="4">
    <source>
        <dbReference type="ARBA" id="ARBA00022692"/>
    </source>
</evidence>
<evidence type="ECO:0000256" key="6">
    <source>
        <dbReference type="ARBA" id="ARBA00022970"/>
    </source>
</evidence>
<dbReference type="GO" id="GO:0005886">
    <property type="term" value="C:plasma membrane"/>
    <property type="evidence" value="ECO:0007669"/>
    <property type="project" value="UniProtKB-SubCell"/>
</dbReference>
<feature type="transmembrane region" description="Helical" evidence="9">
    <location>
        <begin position="12"/>
        <end position="36"/>
    </location>
</feature>
<feature type="transmembrane region" description="Helical" evidence="9">
    <location>
        <begin position="211"/>
        <end position="235"/>
    </location>
</feature>
<feature type="transmembrane region" description="Helical" evidence="9">
    <location>
        <begin position="42"/>
        <end position="64"/>
    </location>
</feature>
<keyword evidence="3" id="KW-1003">Cell membrane</keyword>
<dbReference type="Pfam" id="PF00375">
    <property type="entry name" value="SDF"/>
    <property type="match status" value="1"/>
</dbReference>
<evidence type="ECO:0000256" key="7">
    <source>
        <dbReference type="ARBA" id="ARBA00022989"/>
    </source>
</evidence>
<keyword evidence="2" id="KW-0813">Transport</keyword>
<dbReference type="PANTHER" id="PTHR42865">
    <property type="entry name" value="PROTON/GLUTAMATE-ASPARTATE SYMPORTER"/>
    <property type="match status" value="1"/>
</dbReference>
<organism evidence="10 11">
    <name type="scientific">Methanobrevibacter thaueri</name>
    <dbReference type="NCBI Taxonomy" id="190975"/>
    <lineage>
        <taxon>Archaea</taxon>
        <taxon>Methanobacteriati</taxon>
        <taxon>Methanobacteriota</taxon>
        <taxon>Methanomada group</taxon>
        <taxon>Methanobacteria</taxon>
        <taxon>Methanobacteriales</taxon>
        <taxon>Methanobacteriaceae</taxon>
        <taxon>Methanobrevibacter</taxon>
    </lineage>
</organism>
<keyword evidence="7 9" id="KW-1133">Transmembrane helix</keyword>
<dbReference type="HAMAP" id="MF_01582">
    <property type="entry name" value="Ser_Thr_transp_SstT"/>
    <property type="match status" value="1"/>
</dbReference>
<evidence type="ECO:0000313" key="11">
    <source>
        <dbReference type="Proteomes" id="UP000783037"/>
    </source>
</evidence>
<keyword evidence="8 9" id="KW-0472">Membrane</keyword>
<dbReference type="PRINTS" id="PR00173">
    <property type="entry name" value="EDTRNSPORT"/>
</dbReference>
<dbReference type="InterPro" id="IPR036458">
    <property type="entry name" value="Na:dicarbo_symporter_sf"/>
</dbReference>
<keyword evidence="4 9" id="KW-0812">Transmembrane</keyword>
<comment type="caution">
    <text evidence="10">The sequence shown here is derived from an EMBL/GenBank/DDBJ whole genome shotgun (WGS) entry which is preliminary data.</text>
</comment>
<keyword evidence="6" id="KW-0029">Amino-acid transport</keyword>
<dbReference type="Gene3D" id="1.10.3860.10">
    <property type="entry name" value="Sodium:dicarboxylate symporter"/>
    <property type="match status" value="1"/>
</dbReference>